<name>A0A0D0C7Y3_9AGAR</name>
<evidence type="ECO:0000256" key="1">
    <source>
        <dbReference type="SAM" id="Phobius"/>
    </source>
</evidence>
<reference evidence="2 3" key="1">
    <citation type="submission" date="2014-04" db="EMBL/GenBank/DDBJ databases">
        <title>Evolutionary Origins and Diversification of the Mycorrhizal Mutualists.</title>
        <authorList>
            <consortium name="DOE Joint Genome Institute"/>
            <consortium name="Mycorrhizal Genomics Consortium"/>
            <person name="Kohler A."/>
            <person name="Kuo A."/>
            <person name="Nagy L.G."/>
            <person name="Floudas D."/>
            <person name="Copeland A."/>
            <person name="Barry K.W."/>
            <person name="Cichocki N."/>
            <person name="Veneault-Fourrey C."/>
            <person name="LaButti K."/>
            <person name="Lindquist E.A."/>
            <person name="Lipzen A."/>
            <person name="Lundell T."/>
            <person name="Morin E."/>
            <person name="Murat C."/>
            <person name="Riley R."/>
            <person name="Ohm R."/>
            <person name="Sun H."/>
            <person name="Tunlid A."/>
            <person name="Henrissat B."/>
            <person name="Grigoriev I.V."/>
            <person name="Hibbett D.S."/>
            <person name="Martin F."/>
        </authorList>
    </citation>
    <scope>NUCLEOTIDE SEQUENCE [LARGE SCALE GENOMIC DNA]</scope>
    <source>
        <strain evidence="2 3">FD-317 M1</strain>
    </source>
</reference>
<keyword evidence="1" id="KW-0812">Transmembrane</keyword>
<sequence>MFSPHCVLHVKFDKPVSKDVFLTRSVGFVYSISVTIRSVIKCWIDRRKFNGLRRRKSECYFGLSDCPSSSGCDRRKTKSAGASYEPCVLGQGLAKFVKVERLDHRMVFINRHIKYNDVLCGIVVAVDLMKAEEWRSLHEPGFFH</sequence>
<evidence type="ECO:0000313" key="2">
    <source>
        <dbReference type="EMBL" id="KIK58574.1"/>
    </source>
</evidence>
<dbReference type="HOGENOM" id="CLU_1796684_0_0_1"/>
<organism evidence="2 3">
    <name type="scientific">Collybiopsis luxurians FD-317 M1</name>
    <dbReference type="NCBI Taxonomy" id="944289"/>
    <lineage>
        <taxon>Eukaryota</taxon>
        <taxon>Fungi</taxon>
        <taxon>Dikarya</taxon>
        <taxon>Basidiomycota</taxon>
        <taxon>Agaricomycotina</taxon>
        <taxon>Agaricomycetes</taxon>
        <taxon>Agaricomycetidae</taxon>
        <taxon>Agaricales</taxon>
        <taxon>Marasmiineae</taxon>
        <taxon>Omphalotaceae</taxon>
        <taxon>Collybiopsis</taxon>
        <taxon>Collybiopsis luxurians</taxon>
    </lineage>
</organism>
<dbReference type="AlphaFoldDB" id="A0A0D0C7Y3"/>
<proteinExistence type="predicted"/>
<keyword evidence="3" id="KW-1185">Reference proteome</keyword>
<feature type="transmembrane region" description="Helical" evidence="1">
    <location>
        <begin position="20"/>
        <end position="40"/>
    </location>
</feature>
<keyword evidence="1" id="KW-1133">Transmembrane helix</keyword>
<accession>A0A0D0C7Y3</accession>
<dbReference type="EMBL" id="KN834784">
    <property type="protein sequence ID" value="KIK58574.1"/>
    <property type="molecule type" value="Genomic_DNA"/>
</dbReference>
<keyword evidence="1" id="KW-0472">Membrane</keyword>
<protein>
    <submittedName>
        <fullName evidence="2">Uncharacterized protein</fullName>
    </submittedName>
</protein>
<gene>
    <name evidence="2" type="ORF">GYMLUDRAFT_692545</name>
</gene>
<dbReference type="Proteomes" id="UP000053593">
    <property type="component" value="Unassembled WGS sequence"/>
</dbReference>
<evidence type="ECO:0000313" key="3">
    <source>
        <dbReference type="Proteomes" id="UP000053593"/>
    </source>
</evidence>